<keyword evidence="7" id="KW-0472">Membrane</keyword>
<dbReference type="InterPro" id="IPR003661">
    <property type="entry name" value="HisK_dim/P_dom"/>
</dbReference>
<dbReference type="EMBL" id="JAMKFE010000002">
    <property type="protein sequence ID" value="MCM5678518.1"/>
    <property type="molecule type" value="Genomic_DNA"/>
</dbReference>
<dbReference type="SMART" id="SM00091">
    <property type="entry name" value="PAS"/>
    <property type="match status" value="5"/>
</dbReference>
<evidence type="ECO:0000259" key="8">
    <source>
        <dbReference type="PROSITE" id="PS50109"/>
    </source>
</evidence>
<organism evidence="12 13">
    <name type="scientific">Caldimonas mangrovi</name>
    <dbReference type="NCBI Taxonomy" id="2944811"/>
    <lineage>
        <taxon>Bacteria</taxon>
        <taxon>Pseudomonadati</taxon>
        <taxon>Pseudomonadota</taxon>
        <taxon>Betaproteobacteria</taxon>
        <taxon>Burkholderiales</taxon>
        <taxon>Sphaerotilaceae</taxon>
        <taxon>Caldimonas</taxon>
    </lineage>
</organism>
<dbReference type="PANTHER" id="PTHR45339:SF5">
    <property type="entry name" value="HISTIDINE KINASE"/>
    <property type="match status" value="1"/>
</dbReference>
<evidence type="ECO:0000256" key="2">
    <source>
        <dbReference type="ARBA" id="ARBA00012438"/>
    </source>
</evidence>
<dbReference type="InterPro" id="IPR000014">
    <property type="entry name" value="PAS"/>
</dbReference>
<dbReference type="PROSITE" id="PS50112">
    <property type="entry name" value="PAS"/>
    <property type="match status" value="1"/>
</dbReference>
<dbReference type="InterPro" id="IPR035965">
    <property type="entry name" value="PAS-like_dom_sf"/>
</dbReference>
<keyword evidence="4" id="KW-0902">Two-component regulatory system</keyword>
<feature type="modified residue" description="4-aspartylphosphate" evidence="5">
    <location>
        <position position="1119"/>
    </location>
</feature>
<dbReference type="PRINTS" id="PR00344">
    <property type="entry name" value="BCTRLSENSOR"/>
</dbReference>
<comment type="catalytic activity">
    <reaction evidence="1">
        <text>ATP + protein L-histidine = ADP + protein N-phospho-L-histidine.</text>
        <dbReference type="EC" id="2.7.13.3"/>
    </reaction>
</comment>
<reference evidence="12" key="1">
    <citation type="submission" date="2022-05" db="EMBL/GenBank/DDBJ databases">
        <title>Schlegelella sp. nov., isolated from mangrove soil.</title>
        <authorList>
            <person name="Liu Y."/>
            <person name="Ge X."/>
            <person name="Liu W."/>
        </authorList>
    </citation>
    <scope>NUCLEOTIDE SEQUENCE</scope>
    <source>
        <strain evidence="12">S2-27</strain>
    </source>
</reference>
<dbReference type="CDD" id="cd17546">
    <property type="entry name" value="REC_hyHK_CKI1_RcsC-like"/>
    <property type="match status" value="1"/>
</dbReference>
<dbReference type="SUPFAM" id="SSF47226">
    <property type="entry name" value="Histidine-containing phosphotransfer domain, HPT domain"/>
    <property type="match status" value="1"/>
</dbReference>
<evidence type="ECO:0000259" key="11">
    <source>
        <dbReference type="PROSITE" id="PS50113"/>
    </source>
</evidence>
<keyword evidence="6" id="KW-0175">Coiled coil</keyword>
<dbReference type="InterPro" id="IPR008207">
    <property type="entry name" value="Sig_transdc_His_kin_Hpt_dom"/>
</dbReference>
<feature type="domain" description="Response regulatory" evidence="9">
    <location>
        <begin position="1064"/>
        <end position="1185"/>
    </location>
</feature>
<dbReference type="CDD" id="cd00156">
    <property type="entry name" value="REC"/>
    <property type="match status" value="1"/>
</dbReference>
<dbReference type="Pfam" id="PF01627">
    <property type="entry name" value="Hpt"/>
    <property type="match status" value="1"/>
</dbReference>
<dbReference type="Gene3D" id="3.30.565.10">
    <property type="entry name" value="Histidine kinase-like ATPase, C-terminal domain"/>
    <property type="match status" value="1"/>
</dbReference>
<feature type="domain" description="Response regulatory" evidence="9">
    <location>
        <begin position="1205"/>
        <end position="1322"/>
    </location>
</feature>
<dbReference type="RefSeq" id="WP_251776667.1">
    <property type="nucleotide sequence ID" value="NZ_JAMKFE010000002.1"/>
</dbReference>
<dbReference type="Pfam" id="PF00072">
    <property type="entry name" value="Response_reg"/>
    <property type="match status" value="2"/>
</dbReference>
<keyword evidence="7" id="KW-1133">Transmembrane helix</keyword>
<accession>A0ABT0YIG5</accession>
<dbReference type="Pfam" id="PF00512">
    <property type="entry name" value="HisKA"/>
    <property type="match status" value="1"/>
</dbReference>
<dbReference type="PROSITE" id="PS50113">
    <property type="entry name" value="PAC"/>
    <property type="match status" value="4"/>
</dbReference>
<dbReference type="InterPro" id="IPR036890">
    <property type="entry name" value="HATPase_C_sf"/>
</dbReference>
<dbReference type="InterPro" id="IPR013655">
    <property type="entry name" value="PAS_fold_3"/>
</dbReference>
<dbReference type="InterPro" id="IPR011006">
    <property type="entry name" value="CheY-like_superfamily"/>
</dbReference>
<dbReference type="SMART" id="SM00387">
    <property type="entry name" value="HATPase_c"/>
    <property type="match status" value="1"/>
</dbReference>
<feature type="domain" description="PAS" evidence="10">
    <location>
        <begin position="680"/>
        <end position="752"/>
    </location>
</feature>
<feature type="modified residue" description="4-aspartylphosphate" evidence="5">
    <location>
        <position position="1254"/>
    </location>
</feature>
<dbReference type="PROSITE" id="PS50109">
    <property type="entry name" value="HIS_KIN"/>
    <property type="match status" value="1"/>
</dbReference>
<feature type="transmembrane region" description="Helical" evidence="7">
    <location>
        <begin position="122"/>
        <end position="143"/>
    </location>
</feature>
<evidence type="ECO:0000256" key="1">
    <source>
        <dbReference type="ARBA" id="ARBA00000085"/>
    </source>
</evidence>
<feature type="coiled-coil region" evidence="6">
    <location>
        <begin position="798"/>
        <end position="825"/>
    </location>
</feature>
<evidence type="ECO:0000259" key="9">
    <source>
        <dbReference type="PROSITE" id="PS50110"/>
    </source>
</evidence>
<dbReference type="Gene3D" id="1.10.287.130">
    <property type="match status" value="1"/>
</dbReference>
<evidence type="ECO:0000256" key="4">
    <source>
        <dbReference type="ARBA" id="ARBA00023012"/>
    </source>
</evidence>
<dbReference type="InterPro" id="IPR000700">
    <property type="entry name" value="PAS-assoc_C"/>
</dbReference>
<dbReference type="InterPro" id="IPR001789">
    <property type="entry name" value="Sig_transdc_resp-reg_receiver"/>
</dbReference>
<feature type="domain" description="PAC" evidence="11">
    <location>
        <begin position="278"/>
        <end position="330"/>
    </location>
</feature>
<evidence type="ECO:0000256" key="5">
    <source>
        <dbReference type="PROSITE-ProRule" id="PRU00169"/>
    </source>
</evidence>
<dbReference type="Gene3D" id="3.30.450.20">
    <property type="entry name" value="PAS domain"/>
    <property type="match status" value="5"/>
</dbReference>
<sequence length="1454" mass="159590">MHSSPRFRRPALRLTWARFREWLREAPPLLPAAPLADLCAAAFAVLALAALASIPWLWTLPTQPPASVAASVLAAAALLGLRRRARSGYAPWLPAAGVAVWLAATGVWMAQTQTAATLQALLWLPAVLSTALIFGAPAGWAAWAAASGAAYVLAHLGVGLAGGPFVGLALAGCLLGLALRRPLASRSPANGRKADLDQELHDLTSRLELAAETADFGVWEYDVVQRRFHADARLCAMYGEPGPARWVTLEELVPRLHPDDLPGLTEHFGDVLRRGLLHDTHFRILHPDGSVHWLRSVGKVERDAQGKAVRVVGQDQDVTDDQLARQRLQQAVQRHDLAVRAMHGVVWEYDAATDRLVRDTKAPSLLGYHPAQRIQTLDEITGLCEPSARDECLRFVERDAEGRLLRAIGMNVDVTQEVETREQLRELSETLRLATDAGRLGVWTFDFATRRVSMDAVGRELLGAGDAPLDHLDAVTPFVHPDDRPLLKQTLASLETGTRRFEIRYRVGNGGPVRWLRSAGRVEMDEQERPRRLLGVSWDITADIDAQNALRRVNERLTIALSAVNASVWEYDAAARRLQWDERGIDLFGADPNESLRAWQHQLTPDTAQQTIDALRSHMQDPHCMTFEVEYTIRHPQRGLRHIRCVARNERDAQGRLVRTIGLDLDMTSQRQTAHRAEELAGRLQLAISASRLGIWMLDLREGRSEWNDELYRIYGLDPQRVAPSVTAWEDMVHPDDRDRVLDAAMRTWTGQQSDVNEYRVMRPDGEVRHVRTILRNVRDEQGRVLRVVGATFDVTAEKEATEAVERARQTAEEANRLKSEFLANMSHEIRTPMNAVIGMTELALGGALPAREHQYIAKANAAARSLLGVLNDILDFSKIEAGRLEVERVEFSIHDVLERVTDVISLQAAEKGLELAIDADPALPTRYVGDPTRLAQVLTNLVANAVKFTEAGHVLVRIEPTGGMGAQRLRFSIDDTGIGLTGDQQARLFAAFTQADASTTRRFGGTGLGLVICRRLLDLMGGTIGVESRLGQGSTFWFELPLGRPAVPPPAIAPLLPAAHRRWVMVVDDDETTRTAVVRLLRARGHEVVEARTAHEVRGHWHMHRPLGLQQSAAVVIDAGLPDRAGLSLAAELARDVPSPRLILTCRPHEHDTLRAQLTSLAAHACLTKPLLPARLAAALDDDGSGDTSAPAMLPAAPSLRGMRVLLAEDNPLNRELAIELLQRAGVQLSTVGTGAEALEAVQRSTFDAVLMDVQMPSMDGFEATRCIRALGGHHAFLPIIAMTAHAMAGDRERSLAAGMDDHLSKPIDTMVLLRTLQRWGRGHADGAALSTFPAPLAELRSTPDEGARVLDVDAGLRSCGGSESIYKRALQRFADLYECSPVRAGDSADTQQREAHSLKGAAATLGMPRLSELARQAEMTGRSGRTLEPLHLDRLQQALREARAAAVAQLAR</sequence>
<name>A0ABT0YIG5_9BURK</name>
<dbReference type="Pfam" id="PF02518">
    <property type="entry name" value="HATPase_c"/>
    <property type="match status" value="1"/>
</dbReference>
<dbReference type="SUPFAM" id="SSF55874">
    <property type="entry name" value="ATPase domain of HSP90 chaperone/DNA topoisomerase II/histidine kinase"/>
    <property type="match status" value="1"/>
</dbReference>
<dbReference type="InterPro" id="IPR036097">
    <property type="entry name" value="HisK_dim/P_sf"/>
</dbReference>
<dbReference type="Gene3D" id="3.40.50.2300">
    <property type="match status" value="2"/>
</dbReference>
<dbReference type="InterPro" id="IPR004358">
    <property type="entry name" value="Sig_transdc_His_kin-like_C"/>
</dbReference>
<keyword evidence="13" id="KW-1185">Reference proteome</keyword>
<feature type="domain" description="PAC" evidence="11">
    <location>
        <begin position="627"/>
        <end position="679"/>
    </location>
</feature>
<feature type="transmembrane region" description="Helical" evidence="7">
    <location>
        <begin position="38"/>
        <end position="58"/>
    </location>
</feature>
<dbReference type="SMART" id="SM00086">
    <property type="entry name" value="PAC"/>
    <property type="match status" value="4"/>
</dbReference>
<dbReference type="InterPro" id="IPR036641">
    <property type="entry name" value="HPT_dom_sf"/>
</dbReference>
<dbReference type="PROSITE" id="PS50110">
    <property type="entry name" value="RESPONSE_REGULATORY"/>
    <property type="match status" value="2"/>
</dbReference>
<dbReference type="Proteomes" id="UP001165541">
    <property type="component" value="Unassembled WGS sequence"/>
</dbReference>
<evidence type="ECO:0000259" key="10">
    <source>
        <dbReference type="PROSITE" id="PS50112"/>
    </source>
</evidence>
<dbReference type="Gene3D" id="1.20.120.160">
    <property type="entry name" value="HPT domain"/>
    <property type="match status" value="1"/>
</dbReference>
<feature type="domain" description="PAC" evidence="11">
    <location>
        <begin position="755"/>
        <end position="807"/>
    </location>
</feature>
<dbReference type="EC" id="2.7.13.3" evidence="2"/>
<dbReference type="CDD" id="cd00088">
    <property type="entry name" value="HPT"/>
    <property type="match status" value="1"/>
</dbReference>
<dbReference type="Gene3D" id="2.10.70.100">
    <property type="match status" value="2"/>
</dbReference>
<feature type="domain" description="Histidine kinase" evidence="8">
    <location>
        <begin position="825"/>
        <end position="1045"/>
    </location>
</feature>
<dbReference type="CDD" id="cd00082">
    <property type="entry name" value="HisKA"/>
    <property type="match status" value="1"/>
</dbReference>
<evidence type="ECO:0000313" key="13">
    <source>
        <dbReference type="Proteomes" id="UP001165541"/>
    </source>
</evidence>
<evidence type="ECO:0000256" key="6">
    <source>
        <dbReference type="SAM" id="Coils"/>
    </source>
</evidence>
<dbReference type="InterPro" id="IPR005467">
    <property type="entry name" value="His_kinase_dom"/>
</dbReference>
<dbReference type="SMART" id="SM00448">
    <property type="entry name" value="REC"/>
    <property type="match status" value="2"/>
</dbReference>
<gene>
    <name evidence="12" type="ORF">M8A51_03115</name>
</gene>
<evidence type="ECO:0000313" key="12">
    <source>
        <dbReference type="EMBL" id="MCM5678518.1"/>
    </source>
</evidence>
<dbReference type="CDD" id="cd16922">
    <property type="entry name" value="HATPase_EvgS-ArcB-TorS-like"/>
    <property type="match status" value="1"/>
</dbReference>
<dbReference type="SMART" id="SM00388">
    <property type="entry name" value="HisKA"/>
    <property type="match status" value="1"/>
</dbReference>
<feature type="domain" description="PAC" evidence="11">
    <location>
        <begin position="499"/>
        <end position="552"/>
    </location>
</feature>
<keyword evidence="7" id="KW-0812">Transmembrane</keyword>
<dbReference type="SUPFAM" id="SSF47384">
    <property type="entry name" value="Homodimeric domain of signal transducing histidine kinase"/>
    <property type="match status" value="1"/>
</dbReference>
<dbReference type="PANTHER" id="PTHR45339">
    <property type="entry name" value="HYBRID SIGNAL TRANSDUCTION HISTIDINE KINASE J"/>
    <property type="match status" value="1"/>
</dbReference>
<protein>
    <recommendedName>
        <fullName evidence="2">histidine kinase</fullName>
        <ecNumber evidence="2">2.7.13.3</ecNumber>
    </recommendedName>
</protein>
<feature type="transmembrane region" description="Helical" evidence="7">
    <location>
        <begin position="93"/>
        <end position="110"/>
    </location>
</feature>
<evidence type="ECO:0000256" key="7">
    <source>
        <dbReference type="SAM" id="Phobius"/>
    </source>
</evidence>
<keyword evidence="3 5" id="KW-0597">Phosphoprotein</keyword>
<dbReference type="Pfam" id="PF08447">
    <property type="entry name" value="PAS_3"/>
    <property type="match status" value="4"/>
</dbReference>
<comment type="caution">
    <text evidence="12">The sequence shown here is derived from an EMBL/GenBank/DDBJ whole genome shotgun (WGS) entry which is preliminary data.</text>
</comment>
<dbReference type="CDD" id="cd00130">
    <property type="entry name" value="PAS"/>
    <property type="match status" value="3"/>
</dbReference>
<dbReference type="InterPro" id="IPR001610">
    <property type="entry name" value="PAC"/>
</dbReference>
<dbReference type="SUPFAM" id="SSF55785">
    <property type="entry name" value="PYP-like sensor domain (PAS domain)"/>
    <property type="match status" value="4"/>
</dbReference>
<evidence type="ECO:0000256" key="3">
    <source>
        <dbReference type="ARBA" id="ARBA00022553"/>
    </source>
</evidence>
<dbReference type="SUPFAM" id="SSF52172">
    <property type="entry name" value="CheY-like"/>
    <property type="match status" value="2"/>
</dbReference>
<feature type="transmembrane region" description="Helical" evidence="7">
    <location>
        <begin position="150"/>
        <end position="179"/>
    </location>
</feature>
<proteinExistence type="predicted"/>
<feature type="transmembrane region" description="Helical" evidence="7">
    <location>
        <begin position="64"/>
        <end position="81"/>
    </location>
</feature>
<dbReference type="InterPro" id="IPR003594">
    <property type="entry name" value="HATPase_dom"/>
</dbReference>
<dbReference type="NCBIfam" id="TIGR00229">
    <property type="entry name" value="sensory_box"/>
    <property type="match status" value="1"/>
</dbReference>